<evidence type="ECO:0000256" key="6">
    <source>
        <dbReference type="ARBA" id="ARBA00023015"/>
    </source>
</evidence>
<accession>A0A7R9KYY9</accession>
<evidence type="ECO:0000256" key="7">
    <source>
        <dbReference type="ARBA" id="ARBA00023163"/>
    </source>
</evidence>
<sequence length="261" mass="30297">MNAHQGLRVVECPVEGCDKTFTGKPSRFPIPSLLSSHIAAKHTKERAYKCEECGKRFTTAHYLRVHKKIHTEDSRKYRCSWVGCDSTFRTKQRLLVHMQSHEQLRQYPCDECDLRFNNRGSLYRHRQRHSGARPYVCDWPACGAAYKDLSMINRHKETHLAVKQYVCDIEGCGKGFVTKSYLYQHKNQHSLPFVCSWPACDRRYGAKDKLTDHMNSHQGLRVVECPVEGCDKTFTSKPCARQHLRQVHKYKTTEGLIPINK</sequence>
<dbReference type="InterPro" id="IPR013087">
    <property type="entry name" value="Znf_C2H2_type"/>
</dbReference>
<comment type="subcellular location">
    <subcellularLocation>
        <location evidence="1">Nucleus</location>
    </subcellularLocation>
</comment>
<comment type="similarity">
    <text evidence="9">Belongs to the snail C2H2-type zinc-finger protein family.</text>
</comment>
<evidence type="ECO:0000256" key="5">
    <source>
        <dbReference type="ARBA" id="ARBA00022833"/>
    </source>
</evidence>
<keyword evidence="3" id="KW-0677">Repeat</keyword>
<evidence type="ECO:0000256" key="9">
    <source>
        <dbReference type="ARBA" id="ARBA00037948"/>
    </source>
</evidence>
<keyword evidence="4 10" id="KW-0863">Zinc-finger</keyword>
<dbReference type="GO" id="GO:0000978">
    <property type="term" value="F:RNA polymerase II cis-regulatory region sequence-specific DNA binding"/>
    <property type="evidence" value="ECO:0007669"/>
    <property type="project" value="TreeGrafter"/>
</dbReference>
<keyword evidence="8" id="KW-0539">Nucleus</keyword>
<dbReference type="AlphaFoldDB" id="A0A7R9KYY9"/>
<gene>
    <name evidence="12" type="ORF">OSB1V03_LOCUS12144</name>
</gene>
<feature type="domain" description="C2H2-type" evidence="11">
    <location>
        <begin position="107"/>
        <end position="134"/>
    </location>
</feature>
<keyword evidence="7" id="KW-0804">Transcription</keyword>
<feature type="domain" description="C2H2-type" evidence="11">
    <location>
        <begin position="48"/>
        <end position="75"/>
    </location>
</feature>
<reference evidence="12" key="1">
    <citation type="submission" date="2020-11" db="EMBL/GenBank/DDBJ databases">
        <authorList>
            <person name="Tran Van P."/>
        </authorList>
    </citation>
    <scope>NUCLEOTIDE SEQUENCE</scope>
</reference>
<proteinExistence type="inferred from homology"/>
<evidence type="ECO:0000256" key="2">
    <source>
        <dbReference type="ARBA" id="ARBA00022723"/>
    </source>
</evidence>
<dbReference type="OrthoDB" id="6431597at2759"/>
<keyword evidence="5" id="KW-0862">Zinc</keyword>
<dbReference type="EMBL" id="CAJPIZ010009906">
    <property type="protein sequence ID" value="CAG2112165.1"/>
    <property type="molecule type" value="Genomic_DNA"/>
</dbReference>
<dbReference type="SMART" id="SM00355">
    <property type="entry name" value="ZnF_C2H2"/>
    <property type="match status" value="8"/>
</dbReference>
<feature type="domain" description="C2H2-type" evidence="11">
    <location>
        <begin position="77"/>
        <end position="106"/>
    </location>
</feature>
<dbReference type="Gene3D" id="3.30.160.60">
    <property type="entry name" value="Classic Zinc Finger"/>
    <property type="match status" value="7"/>
</dbReference>
<dbReference type="PANTHER" id="PTHR24388:SF54">
    <property type="entry name" value="PROTEIN ESCARGOT"/>
    <property type="match status" value="1"/>
</dbReference>
<dbReference type="PANTHER" id="PTHR24388">
    <property type="entry name" value="ZINC FINGER PROTEIN"/>
    <property type="match status" value="1"/>
</dbReference>
<keyword evidence="13" id="KW-1185">Reference proteome</keyword>
<dbReference type="GO" id="GO:0008270">
    <property type="term" value="F:zinc ion binding"/>
    <property type="evidence" value="ECO:0007669"/>
    <property type="project" value="UniProtKB-KW"/>
</dbReference>
<dbReference type="GO" id="GO:0005634">
    <property type="term" value="C:nucleus"/>
    <property type="evidence" value="ECO:0007669"/>
    <property type="project" value="UniProtKB-SubCell"/>
</dbReference>
<feature type="domain" description="C2H2-type" evidence="11">
    <location>
        <begin position="135"/>
        <end position="164"/>
    </location>
</feature>
<name>A0A7R9KYY9_9ACAR</name>
<feature type="domain" description="C2H2-type" evidence="11">
    <location>
        <begin position="165"/>
        <end position="190"/>
    </location>
</feature>
<dbReference type="Proteomes" id="UP000759131">
    <property type="component" value="Unassembled WGS sequence"/>
</dbReference>
<evidence type="ECO:0000256" key="4">
    <source>
        <dbReference type="ARBA" id="ARBA00022771"/>
    </source>
</evidence>
<evidence type="ECO:0000313" key="13">
    <source>
        <dbReference type="Proteomes" id="UP000759131"/>
    </source>
</evidence>
<dbReference type="SUPFAM" id="SSF57667">
    <property type="entry name" value="beta-beta-alpha zinc fingers"/>
    <property type="match status" value="5"/>
</dbReference>
<evidence type="ECO:0000256" key="1">
    <source>
        <dbReference type="ARBA" id="ARBA00004123"/>
    </source>
</evidence>
<organism evidence="12">
    <name type="scientific">Medioppia subpectinata</name>
    <dbReference type="NCBI Taxonomy" id="1979941"/>
    <lineage>
        <taxon>Eukaryota</taxon>
        <taxon>Metazoa</taxon>
        <taxon>Ecdysozoa</taxon>
        <taxon>Arthropoda</taxon>
        <taxon>Chelicerata</taxon>
        <taxon>Arachnida</taxon>
        <taxon>Acari</taxon>
        <taxon>Acariformes</taxon>
        <taxon>Sarcoptiformes</taxon>
        <taxon>Oribatida</taxon>
        <taxon>Brachypylina</taxon>
        <taxon>Oppioidea</taxon>
        <taxon>Oppiidae</taxon>
        <taxon>Medioppia</taxon>
    </lineage>
</organism>
<dbReference type="InterPro" id="IPR050527">
    <property type="entry name" value="Snail/Krueppel_Znf"/>
</dbReference>
<keyword evidence="6" id="KW-0805">Transcription regulation</keyword>
<dbReference type="FunFam" id="3.30.160.60:FF:000012">
    <property type="entry name" value="RB-associated KRAB zinc finger protein-like"/>
    <property type="match status" value="1"/>
</dbReference>
<evidence type="ECO:0000256" key="10">
    <source>
        <dbReference type="PROSITE-ProRule" id="PRU00042"/>
    </source>
</evidence>
<dbReference type="GO" id="GO:0000981">
    <property type="term" value="F:DNA-binding transcription factor activity, RNA polymerase II-specific"/>
    <property type="evidence" value="ECO:0007669"/>
    <property type="project" value="TreeGrafter"/>
</dbReference>
<protein>
    <recommendedName>
        <fullName evidence="11">C2H2-type domain-containing protein</fullName>
    </recommendedName>
</protein>
<dbReference type="InterPro" id="IPR036236">
    <property type="entry name" value="Znf_C2H2_sf"/>
</dbReference>
<dbReference type="EMBL" id="OC864481">
    <property type="protein sequence ID" value="CAD7631735.1"/>
    <property type="molecule type" value="Genomic_DNA"/>
</dbReference>
<evidence type="ECO:0000313" key="12">
    <source>
        <dbReference type="EMBL" id="CAD7631735.1"/>
    </source>
</evidence>
<keyword evidence="2" id="KW-0479">Metal-binding</keyword>
<feature type="domain" description="C2H2-type" evidence="11">
    <location>
        <begin position="193"/>
        <end position="222"/>
    </location>
</feature>
<evidence type="ECO:0000256" key="8">
    <source>
        <dbReference type="ARBA" id="ARBA00023242"/>
    </source>
</evidence>
<feature type="domain" description="C2H2-type" evidence="11">
    <location>
        <begin position="223"/>
        <end position="253"/>
    </location>
</feature>
<dbReference type="PROSITE" id="PS50157">
    <property type="entry name" value="ZINC_FINGER_C2H2_2"/>
    <property type="match status" value="7"/>
</dbReference>
<evidence type="ECO:0000259" key="11">
    <source>
        <dbReference type="PROSITE" id="PS50157"/>
    </source>
</evidence>
<dbReference type="PROSITE" id="PS00028">
    <property type="entry name" value="ZINC_FINGER_C2H2_1"/>
    <property type="match status" value="7"/>
</dbReference>
<evidence type="ECO:0000256" key="3">
    <source>
        <dbReference type="ARBA" id="ARBA00022737"/>
    </source>
</evidence>
<dbReference type="Pfam" id="PF00096">
    <property type="entry name" value="zf-C2H2"/>
    <property type="match status" value="5"/>
</dbReference>